<feature type="transmembrane region" description="Helical" evidence="6">
    <location>
        <begin position="225"/>
        <end position="246"/>
    </location>
</feature>
<comment type="caution">
    <text evidence="7">The sequence shown here is derived from an EMBL/GenBank/DDBJ whole genome shotgun (WGS) entry which is preliminary data.</text>
</comment>
<protein>
    <submittedName>
        <fullName evidence="7">Sodium-dependent transporter</fullName>
    </submittedName>
</protein>
<evidence type="ECO:0000256" key="3">
    <source>
        <dbReference type="ARBA" id="ARBA00022692"/>
    </source>
</evidence>
<dbReference type="PRINTS" id="PR00176">
    <property type="entry name" value="NANEUSMPORT"/>
</dbReference>
<evidence type="ECO:0000313" key="7">
    <source>
        <dbReference type="EMBL" id="MDT0617816.1"/>
    </source>
</evidence>
<reference evidence="7 8" key="1">
    <citation type="submission" date="2023-09" db="EMBL/GenBank/DDBJ databases">
        <authorList>
            <person name="Rey-Velasco X."/>
        </authorList>
    </citation>
    <scope>NUCLEOTIDE SEQUENCE [LARGE SCALE GENOMIC DNA]</scope>
    <source>
        <strain evidence="7 8">P385</strain>
    </source>
</reference>
<dbReference type="NCBIfam" id="NF037979">
    <property type="entry name" value="Na_transp"/>
    <property type="match status" value="1"/>
</dbReference>
<feature type="transmembrane region" description="Helical" evidence="6">
    <location>
        <begin position="387"/>
        <end position="409"/>
    </location>
</feature>
<gene>
    <name evidence="7" type="ORF">RM531_04980</name>
</gene>
<keyword evidence="4 6" id="KW-1133">Transmembrane helix</keyword>
<dbReference type="Proteomes" id="UP001259982">
    <property type="component" value="Unassembled WGS sequence"/>
</dbReference>
<evidence type="ECO:0000256" key="5">
    <source>
        <dbReference type="ARBA" id="ARBA00023136"/>
    </source>
</evidence>
<feature type="transmembrane region" description="Helical" evidence="6">
    <location>
        <begin position="183"/>
        <end position="205"/>
    </location>
</feature>
<keyword evidence="5 6" id="KW-0472">Membrane</keyword>
<dbReference type="PANTHER" id="PTHR42948">
    <property type="entry name" value="TRANSPORTER"/>
    <property type="match status" value="1"/>
</dbReference>
<keyword evidence="3 6" id="KW-0812">Transmembrane</keyword>
<evidence type="ECO:0000256" key="2">
    <source>
        <dbReference type="ARBA" id="ARBA00022448"/>
    </source>
</evidence>
<comment type="subcellular location">
    <subcellularLocation>
        <location evidence="1">Membrane</location>
        <topology evidence="1">Multi-pass membrane protein</topology>
    </subcellularLocation>
</comment>
<organism evidence="7 8">
    <name type="scientific">Spectribacter acetivorans</name>
    <dbReference type="NCBI Taxonomy" id="3075603"/>
    <lineage>
        <taxon>Bacteria</taxon>
        <taxon>Pseudomonadati</taxon>
        <taxon>Pseudomonadota</taxon>
        <taxon>Gammaproteobacteria</taxon>
        <taxon>Salinisphaerales</taxon>
        <taxon>Salinisphaeraceae</taxon>
        <taxon>Spectribacter</taxon>
    </lineage>
</organism>
<proteinExistence type="predicted"/>
<dbReference type="InterPro" id="IPR000175">
    <property type="entry name" value="Na/ntran_symport"/>
</dbReference>
<feature type="transmembrane region" description="Helical" evidence="6">
    <location>
        <begin position="305"/>
        <end position="335"/>
    </location>
</feature>
<dbReference type="InterPro" id="IPR037272">
    <property type="entry name" value="SNS_sf"/>
</dbReference>
<dbReference type="Pfam" id="PF00209">
    <property type="entry name" value="SNF"/>
    <property type="match status" value="2"/>
</dbReference>
<feature type="transmembrane region" description="Helical" evidence="6">
    <location>
        <begin position="98"/>
        <end position="123"/>
    </location>
</feature>
<keyword evidence="8" id="KW-1185">Reference proteome</keyword>
<feature type="transmembrane region" description="Helical" evidence="6">
    <location>
        <begin position="12"/>
        <end position="32"/>
    </location>
</feature>
<evidence type="ECO:0000256" key="4">
    <source>
        <dbReference type="ARBA" id="ARBA00022989"/>
    </source>
</evidence>
<feature type="transmembrane region" description="Helical" evidence="6">
    <location>
        <begin position="44"/>
        <end position="63"/>
    </location>
</feature>
<dbReference type="EMBL" id="JAVRHY010000003">
    <property type="protein sequence ID" value="MDT0617816.1"/>
    <property type="molecule type" value="Genomic_DNA"/>
</dbReference>
<feature type="transmembrane region" description="Helical" evidence="6">
    <location>
        <begin position="153"/>
        <end position="171"/>
    </location>
</feature>
<dbReference type="PROSITE" id="PS50267">
    <property type="entry name" value="NA_NEUROTRAN_SYMP_3"/>
    <property type="match status" value="1"/>
</dbReference>
<dbReference type="SUPFAM" id="SSF161070">
    <property type="entry name" value="SNF-like"/>
    <property type="match status" value="1"/>
</dbReference>
<dbReference type="PANTHER" id="PTHR42948:SF1">
    <property type="entry name" value="TRANSPORTER"/>
    <property type="match status" value="1"/>
</dbReference>
<accession>A0ABU3B5T9</accession>
<feature type="transmembrane region" description="Helical" evidence="6">
    <location>
        <begin position="342"/>
        <end position="367"/>
    </location>
</feature>
<dbReference type="CDD" id="cd10336">
    <property type="entry name" value="SLC6sbd_Tyt1-Like"/>
    <property type="match status" value="1"/>
</dbReference>
<dbReference type="InterPro" id="IPR047218">
    <property type="entry name" value="YocR/YhdH-like"/>
</dbReference>
<sequence>MSPLEVNPTRWSSPATFVMAAAAAVIGLGNVWRLPFLAGEYGGGAFLLVYGLALGAMALPLLVGELMLGRGARTDLVGMIGRWAQVSGLSRRWGVMGYLALLGAVMVLSYYSVIAGWSMAYLLRSAAGLLEGLDRSGLRAGFVELAGDPEKGLGWHTLFMVAAAVCVAQGLRRGIESTARWMLIAAVLALLALLAMAAGEGFPAAVEYLFRPDFAALGWRGVIDAFHQAFFSLSLGVGVMLAYGAYLPDGSSLVRVSLAVMLLDTAFALIAGLAIVSLILGAGMAPESGLPLVFELLPAAGGGGWSVTLFFFMLMLVTLTSAVGLLEPLVVWLMARLQVSRVVAACGAGMVVWFIGLGTLLSFNVLADIRLLDRTLFDWLSMISSRFLLPAFGLLLCVFIGRFLPITALREAWAGKPWFGLWHWLLRYPTRIGLIAVLLHSLGVFEFLERLWSTN</sequence>
<evidence type="ECO:0000313" key="8">
    <source>
        <dbReference type="Proteomes" id="UP001259982"/>
    </source>
</evidence>
<evidence type="ECO:0000256" key="1">
    <source>
        <dbReference type="ARBA" id="ARBA00004141"/>
    </source>
</evidence>
<name>A0ABU3B5T9_9GAMM</name>
<dbReference type="RefSeq" id="WP_311657724.1">
    <property type="nucleotide sequence ID" value="NZ_JAVRHY010000003.1"/>
</dbReference>
<keyword evidence="2" id="KW-0813">Transport</keyword>
<feature type="transmembrane region" description="Helical" evidence="6">
    <location>
        <begin position="258"/>
        <end position="285"/>
    </location>
</feature>
<evidence type="ECO:0000256" key="6">
    <source>
        <dbReference type="SAM" id="Phobius"/>
    </source>
</evidence>